<dbReference type="NCBIfam" id="NF041643">
    <property type="entry name" value="EAxFAS_anti"/>
    <property type="match status" value="1"/>
</dbReference>
<gene>
    <name evidence="2" type="ORF">J4P90_12170</name>
</gene>
<evidence type="ECO:0000313" key="2">
    <source>
        <dbReference type="EMBL" id="MBO1625987.1"/>
    </source>
</evidence>
<proteinExistence type="predicted"/>
<evidence type="ECO:0000256" key="1">
    <source>
        <dbReference type="SAM" id="MobiDB-lite"/>
    </source>
</evidence>
<organism evidence="2 3">
    <name type="scientific">Bacillus arachidis</name>
    <dbReference type="NCBI Taxonomy" id="2819290"/>
    <lineage>
        <taxon>Bacteria</taxon>
        <taxon>Bacillati</taxon>
        <taxon>Bacillota</taxon>
        <taxon>Bacilli</taxon>
        <taxon>Bacillales</taxon>
        <taxon>Bacillaceae</taxon>
        <taxon>Bacillus</taxon>
    </lineage>
</organism>
<protein>
    <submittedName>
        <fullName evidence="2">Uncharacterized protein</fullName>
    </submittedName>
</protein>
<dbReference type="EMBL" id="JAGDQJ010000013">
    <property type="protein sequence ID" value="MBO1625987.1"/>
    <property type="molecule type" value="Genomic_DNA"/>
</dbReference>
<reference evidence="2 3" key="1">
    <citation type="submission" date="2021-03" db="EMBL/GenBank/DDBJ databases">
        <title>Identification of novel Bacillus strains.</title>
        <authorList>
            <person name="Xiao Z."/>
            <person name="Li Y."/>
            <person name="Shen J."/>
        </authorList>
    </citation>
    <scope>NUCLEOTIDE SEQUENCE [LARGE SCALE GENOMIC DNA]</scope>
    <source>
        <strain evidence="2 3">SY8</strain>
    </source>
</reference>
<dbReference type="Proteomes" id="UP000677611">
    <property type="component" value="Unassembled WGS sequence"/>
</dbReference>
<name>A0ABS3NYH6_9BACI</name>
<evidence type="ECO:0000313" key="3">
    <source>
        <dbReference type="Proteomes" id="UP000677611"/>
    </source>
</evidence>
<sequence>MGKVLRREGLGAGAGLLQKAEVARLECEEDGAPDAGALFTSQEGAKPPNILPTGARLN</sequence>
<comment type="caution">
    <text evidence="2">The sequence shown here is derived from an EMBL/GenBank/DDBJ whole genome shotgun (WGS) entry which is preliminary data.</text>
</comment>
<feature type="region of interest" description="Disordered" evidence="1">
    <location>
        <begin position="33"/>
        <end position="58"/>
    </location>
</feature>
<accession>A0ABS3NYH6</accession>
<keyword evidence="3" id="KW-1185">Reference proteome</keyword>
<dbReference type="RefSeq" id="WP_208017815.1">
    <property type="nucleotide sequence ID" value="NZ_JAGDQJ010000013.1"/>
</dbReference>